<organism evidence="2 3">
    <name type="scientific">Dyella flagellata</name>
    <dbReference type="NCBI Taxonomy" id="1867833"/>
    <lineage>
        <taxon>Bacteria</taxon>
        <taxon>Pseudomonadati</taxon>
        <taxon>Pseudomonadota</taxon>
        <taxon>Gammaproteobacteria</taxon>
        <taxon>Lysobacterales</taxon>
        <taxon>Rhodanobacteraceae</taxon>
        <taxon>Dyella</taxon>
    </lineage>
</organism>
<dbReference type="RefSeq" id="WP_284331303.1">
    <property type="nucleotide sequence ID" value="NZ_BSOA01000012.1"/>
</dbReference>
<dbReference type="EMBL" id="BSOA01000012">
    <property type="protein sequence ID" value="GLQ87859.1"/>
    <property type="molecule type" value="Genomic_DNA"/>
</dbReference>
<comment type="caution">
    <text evidence="2">The sequence shown here is derived from an EMBL/GenBank/DDBJ whole genome shotgun (WGS) entry which is preliminary data.</text>
</comment>
<gene>
    <name evidence="2" type="ORF">GCM10007898_14270</name>
</gene>
<proteinExistence type="predicted"/>
<accession>A0ABQ5XB22</accession>
<evidence type="ECO:0000313" key="2">
    <source>
        <dbReference type="EMBL" id="GLQ87859.1"/>
    </source>
</evidence>
<keyword evidence="1" id="KW-0175">Coiled coil</keyword>
<keyword evidence="3" id="KW-1185">Reference proteome</keyword>
<sequence length="145" mass="16302">MVGEFAAATASLKTAMDIGKAMLDAKGAYEQADLRLKIAELMGELATARGTLADAEDAARQRDAEIKRLNEALQIKSIIVKDGDAYFDIDADGKPTGEAYCMRCWQADHRLFHLSYPRRMDHPTVCPQCKTQYNFYRTQRHEKKG</sequence>
<feature type="coiled-coil region" evidence="1">
    <location>
        <begin position="38"/>
        <end position="72"/>
    </location>
</feature>
<evidence type="ECO:0000313" key="3">
    <source>
        <dbReference type="Proteomes" id="UP001156627"/>
    </source>
</evidence>
<name>A0ABQ5XB22_9GAMM</name>
<reference evidence="3" key="1">
    <citation type="journal article" date="2019" name="Int. J. Syst. Evol. Microbiol.">
        <title>The Global Catalogue of Microorganisms (GCM) 10K type strain sequencing project: providing services to taxonomists for standard genome sequencing and annotation.</title>
        <authorList>
            <consortium name="The Broad Institute Genomics Platform"/>
            <consortium name="The Broad Institute Genome Sequencing Center for Infectious Disease"/>
            <person name="Wu L."/>
            <person name="Ma J."/>
        </authorList>
    </citation>
    <scope>NUCLEOTIDE SEQUENCE [LARGE SCALE GENOMIC DNA]</scope>
    <source>
        <strain evidence="3">NBRC 111981</strain>
    </source>
</reference>
<dbReference type="Proteomes" id="UP001156627">
    <property type="component" value="Unassembled WGS sequence"/>
</dbReference>
<evidence type="ECO:0000256" key="1">
    <source>
        <dbReference type="SAM" id="Coils"/>
    </source>
</evidence>
<protein>
    <submittedName>
        <fullName evidence="2">Uncharacterized protein</fullName>
    </submittedName>
</protein>